<dbReference type="GO" id="GO:0005688">
    <property type="term" value="C:U6 snRNP"/>
    <property type="evidence" value="ECO:0007669"/>
    <property type="project" value="TreeGrafter"/>
</dbReference>
<evidence type="ECO:0000256" key="5">
    <source>
        <dbReference type="ARBA" id="ARBA00022884"/>
    </source>
</evidence>
<dbReference type="Proteomes" id="UP000887578">
    <property type="component" value="Unplaced"/>
</dbReference>
<dbReference type="WBParaSite" id="PDA_v2.g24755.t1">
    <property type="protein sequence ID" value="PDA_v2.g24755.t1"/>
    <property type="gene ID" value="PDA_v2.g24755"/>
</dbReference>
<dbReference type="PANTHER" id="PTHR10553">
    <property type="entry name" value="SMALL NUCLEAR RIBONUCLEOPROTEIN"/>
    <property type="match status" value="1"/>
</dbReference>
<comment type="subcellular location">
    <subcellularLocation>
        <location evidence="1">Nucleus</location>
    </subcellularLocation>
</comment>
<keyword evidence="7" id="KW-0539">Nucleus</keyword>
<evidence type="ECO:0000313" key="10">
    <source>
        <dbReference type="Proteomes" id="UP000887578"/>
    </source>
</evidence>
<dbReference type="GO" id="GO:0005689">
    <property type="term" value="C:U12-type spliceosomal complex"/>
    <property type="evidence" value="ECO:0007669"/>
    <property type="project" value="TreeGrafter"/>
</dbReference>
<evidence type="ECO:0000256" key="8">
    <source>
        <dbReference type="ARBA" id="ARBA00023274"/>
    </source>
</evidence>
<dbReference type="AlphaFoldDB" id="A0A914QC54"/>
<dbReference type="Pfam" id="PF01423">
    <property type="entry name" value="LSM"/>
    <property type="match status" value="1"/>
</dbReference>
<name>A0A914QC54_9BILA</name>
<dbReference type="InterPro" id="IPR044641">
    <property type="entry name" value="Lsm7/SmG-like"/>
</dbReference>
<dbReference type="GO" id="GO:1990726">
    <property type="term" value="C:Lsm1-7-Pat1 complex"/>
    <property type="evidence" value="ECO:0007669"/>
    <property type="project" value="TreeGrafter"/>
</dbReference>
<dbReference type="SMART" id="SM00651">
    <property type="entry name" value="Sm"/>
    <property type="match status" value="1"/>
</dbReference>
<evidence type="ECO:0000256" key="1">
    <source>
        <dbReference type="ARBA" id="ARBA00004123"/>
    </source>
</evidence>
<dbReference type="GO" id="GO:0000398">
    <property type="term" value="P:mRNA splicing, via spliceosome"/>
    <property type="evidence" value="ECO:0007669"/>
    <property type="project" value="InterPro"/>
</dbReference>
<dbReference type="InterPro" id="IPR001163">
    <property type="entry name" value="Sm_dom_euk/arc"/>
</dbReference>
<keyword evidence="6" id="KW-0508">mRNA splicing</keyword>
<feature type="domain" description="Sm" evidence="9">
    <location>
        <begin position="10"/>
        <end position="90"/>
    </location>
</feature>
<dbReference type="PROSITE" id="PS52002">
    <property type="entry name" value="SM"/>
    <property type="match status" value="1"/>
</dbReference>
<dbReference type="Gene3D" id="2.30.30.100">
    <property type="match status" value="1"/>
</dbReference>
<protein>
    <submittedName>
        <fullName evidence="11">Sm domain-containing protein</fullName>
    </submittedName>
</protein>
<keyword evidence="10" id="KW-1185">Reference proteome</keyword>
<dbReference type="InterPro" id="IPR017132">
    <property type="entry name" value="Lsm7"/>
</dbReference>
<sequence length="103" mass="11358">MNKENQKKKESVVDLSRFIDQRVRIKFQGGREAVGILKGYDSLLNIVLDNCIELLRDPEDPFRLSGETRVLGLIVGRGSAITICGPADGIEEIENPFAVADEG</sequence>
<evidence type="ECO:0000259" key="9">
    <source>
        <dbReference type="PROSITE" id="PS52002"/>
    </source>
</evidence>
<evidence type="ECO:0000256" key="2">
    <source>
        <dbReference type="ARBA" id="ARBA00006850"/>
    </source>
</evidence>
<keyword evidence="4" id="KW-0747">Spliceosome</keyword>
<dbReference type="GO" id="GO:0097526">
    <property type="term" value="C:spliceosomal tri-snRNP complex"/>
    <property type="evidence" value="ECO:0007669"/>
    <property type="project" value="TreeGrafter"/>
</dbReference>
<keyword evidence="8" id="KW-0687">Ribonucleoprotein</keyword>
<dbReference type="GO" id="GO:0003723">
    <property type="term" value="F:RNA binding"/>
    <property type="evidence" value="ECO:0007669"/>
    <property type="project" value="UniProtKB-KW"/>
</dbReference>
<dbReference type="GO" id="GO:0071004">
    <property type="term" value="C:U2-type prespliceosome"/>
    <property type="evidence" value="ECO:0007669"/>
    <property type="project" value="TreeGrafter"/>
</dbReference>
<keyword evidence="5" id="KW-0694">RNA-binding</keyword>
<dbReference type="GO" id="GO:0000956">
    <property type="term" value="P:nuclear-transcribed mRNA catabolic process"/>
    <property type="evidence" value="ECO:0007669"/>
    <property type="project" value="InterPro"/>
</dbReference>
<evidence type="ECO:0000256" key="3">
    <source>
        <dbReference type="ARBA" id="ARBA00022664"/>
    </source>
</evidence>
<proteinExistence type="inferred from homology"/>
<dbReference type="CDD" id="cd01729">
    <property type="entry name" value="LSm7"/>
    <property type="match status" value="1"/>
</dbReference>
<evidence type="ECO:0000313" key="11">
    <source>
        <dbReference type="WBParaSite" id="PDA_v2.g24755.t1"/>
    </source>
</evidence>
<reference evidence="11" key="1">
    <citation type="submission" date="2022-11" db="UniProtKB">
        <authorList>
            <consortium name="WormBaseParasite"/>
        </authorList>
    </citation>
    <scope>IDENTIFICATION</scope>
</reference>
<dbReference type="GO" id="GO:0071013">
    <property type="term" value="C:catalytic step 2 spliceosome"/>
    <property type="evidence" value="ECO:0007669"/>
    <property type="project" value="TreeGrafter"/>
</dbReference>
<dbReference type="GO" id="GO:0005737">
    <property type="term" value="C:cytoplasm"/>
    <property type="evidence" value="ECO:0007669"/>
    <property type="project" value="UniProtKB-ARBA"/>
</dbReference>
<dbReference type="SUPFAM" id="SSF50182">
    <property type="entry name" value="Sm-like ribonucleoproteins"/>
    <property type="match status" value="1"/>
</dbReference>
<evidence type="ECO:0000256" key="4">
    <source>
        <dbReference type="ARBA" id="ARBA00022728"/>
    </source>
</evidence>
<evidence type="ECO:0000256" key="7">
    <source>
        <dbReference type="ARBA" id="ARBA00023242"/>
    </source>
</evidence>
<dbReference type="PIRSF" id="PIRSF037188">
    <property type="entry name" value="U6_snRNA_Lsm7"/>
    <property type="match status" value="1"/>
</dbReference>
<dbReference type="InterPro" id="IPR047575">
    <property type="entry name" value="Sm"/>
</dbReference>
<evidence type="ECO:0000256" key="6">
    <source>
        <dbReference type="ARBA" id="ARBA00023187"/>
    </source>
</evidence>
<accession>A0A914QC54</accession>
<dbReference type="InterPro" id="IPR010920">
    <property type="entry name" value="LSM_dom_sf"/>
</dbReference>
<dbReference type="PANTHER" id="PTHR10553:SF5">
    <property type="entry name" value="U6 SNRNA-ASSOCIATED SM-LIKE PROTEIN LSM7"/>
    <property type="match status" value="1"/>
</dbReference>
<keyword evidence="3" id="KW-0507">mRNA processing</keyword>
<organism evidence="10 11">
    <name type="scientific">Panagrolaimus davidi</name>
    <dbReference type="NCBI Taxonomy" id="227884"/>
    <lineage>
        <taxon>Eukaryota</taxon>
        <taxon>Metazoa</taxon>
        <taxon>Ecdysozoa</taxon>
        <taxon>Nematoda</taxon>
        <taxon>Chromadorea</taxon>
        <taxon>Rhabditida</taxon>
        <taxon>Tylenchina</taxon>
        <taxon>Panagrolaimomorpha</taxon>
        <taxon>Panagrolaimoidea</taxon>
        <taxon>Panagrolaimidae</taxon>
        <taxon>Panagrolaimus</taxon>
    </lineage>
</organism>
<comment type="similarity">
    <text evidence="2">Belongs to the snRNP Sm proteins family.</text>
</comment>